<protein>
    <recommendedName>
        <fullName evidence="4">50S ribosomal protein L19</fullName>
    </recommendedName>
</protein>
<dbReference type="InterPro" id="IPR008991">
    <property type="entry name" value="Translation_prot_SH3-like_sf"/>
</dbReference>
<name>A0A1F5ZL37_9BACT</name>
<evidence type="ECO:0000313" key="7">
    <source>
        <dbReference type="Proteomes" id="UP000177383"/>
    </source>
</evidence>
<reference evidence="6 7" key="1">
    <citation type="journal article" date="2016" name="Nat. Commun.">
        <title>Thousands of microbial genomes shed light on interconnected biogeochemical processes in an aquifer system.</title>
        <authorList>
            <person name="Anantharaman K."/>
            <person name="Brown C.T."/>
            <person name="Hug L.A."/>
            <person name="Sharon I."/>
            <person name="Castelle C.J."/>
            <person name="Probst A.J."/>
            <person name="Thomas B.C."/>
            <person name="Singh A."/>
            <person name="Wilkins M.J."/>
            <person name="Karaoz U."/>
            <person name="Brodie E.L."/>
            <person name="Williams K.H."/>
            <person name="Hubbard S.S."/>
            <person name="Banfield J.F."/>
        </authorList>
    </citation>
    <scope>NUCLEOTIDE SEQUENCE [LARGE SCALE GENOMIC DNA]</scope>
</reference>
<dbReference type="EMBL" id="MFJE01000063">
    <property type="protein sequence ID" value="OGG13045.1"/>
    <property type="molecule type" value="Genomic_DNA"/>
</dbReference>
<dbReference type="GO" id="GO:0006412">
    <property type="term" value="P:translation"/>
    <property type="evidence" value="ECO:0007669"/>
    <property type="project" value="InterPro"/>
</dbReference>
<dbReference type="PIRSF" id="PIRSF002191">
    <property type="entry name" value="Ribosomal_L19"/>
    <property type="match status" value="1"/>
</dbReference>
<evidence type="ECO:0000256" key="1">
    <source>
        <dbReference type="ARBA" id="ARBA00005781"/>
    </source>
</evidence>
<dbReference type="Pfam" id="PF01245">
    <property type="entry name" value="Ribosomal_L19"/>
    <property type="match status" value="1"/>
</dbReference>
<evidence type="ECO:0000256" key="2">
    <source>
        <dbReference type="ARBA" id="ARBA00022980"/>
    </source>
</evidence>
<dbReference type="STRING" id="1798375.A2773_00350"/>
<dbReference type="InterPro" id="IPR001857">
    <property type="entry name" value="Ribosomal_bL19"/>
</dbReference>
<keyword evidence="2 6" id="KW-0689">Ribosomal protein</keyword>
<dbReference type="Gene3D" id="2.30.30.790">
    <property type="match status" value="1"/>
</dbReference>
<proteinExistence type="inferred from homology"/>
<dbReference type="PRINTS" id="PR00061">
    <property type="entry name" value="RIBOSOMALL19"/>
</dbReference>
<evidence type="ECO:0000256" key="3">
    <source>
        <dbReference type="ARBA" id="ARBA00023274"/>
    </source>
</evidence>
<organism evidence="6 7">
    <name type="scientific">Candidatus Gottesmanbacteria bacterium RIFCSPHIGHO2_01_FULL_39_10</name>
    <dbReference type="NCBI Taxonomy" id="1798375"/>
    <lineage>
        <taxon>Bacteria</taxon>
        <taxon>Candidatus Gottesmaniibacteriota</taxon>
    </lineage>
</organism>
<dbReference type="NCBIfam" id="TIGR01024">
    <property type="entry name" value="rplS_bact"/>
    <property type="match status" value="1"/>
</dbReference>
<comment type="caution">
    <text evidence="6">The sequence shown here is derived from an EMBL/GenBank/DDBJ whole genome shotgun (WGS) entry which is preliminary data.</text>
</comment>
<dbReference type="GO" id="GO:0022625">
    <property type="term" value="C:cytosolic large ribosomal subunit"/>
    <property type="evidence" value="ECO:0007669"/>
    <property type="project" value="TreeGrafter"/>
</dbReference>
<dbReference type="PANTHER" id="PTHR15680:SF9">
    <property type="entry name" value="LARGE RIBOSOMAL SUBUNIT PROTEIN BL19M"/>
    <property type="match status" value="1"/>
</dbReference>
<sequence>MALQAKHNETFFHVGDTIRVHYKLIEKEKVAGKAKKEVKEETRERIQIFEGTVLGIKGEGDNKSFIVRRIGVGKIGIERIFPLISPWIKKIDVKDKGKVRRAKLFYLRDKTGKEAEKLTEKKIEKKVKPRAKTTAKKPAIKTATKTKKAKSDKK</sequence>
<evidence type="ECO:0000313" key="6">
    <source>
        <dbReference type="EMBL" id="OGG13045.1"/>
    </source>
</evidence>
<comment type="similarity">
    <text evidence="1 4">Belongs to the bacterial ribosomal protein bL19 family.</text>
</comment>
<dbReference type="AlphaFoldDB" id="A0A1F5ZL37"/>
<dbReference type="InterPro" id="IPR038657">
    <property type="entry name" value="Ribosomal_bL19_sf"/>
</dbReference>
<evidence type="ECO:0000256" key="4">
    <source>
        <dbReference type="RuleBase" id="RU000559"/>
    </source>
</evidence>
<keyword evidence="3 4" id="KW-0687">Ribonucleoprotein</keyword>
<evidence type="ECO:0000256" key="5">
    <source>
        <dbReference type="SAM" id="MobiDB-lite"/>
    </source>
</evidence>
<accession>A0A1F5ZL37</accession>
<dbReference type="GO" id="GO:0003735">
    <property type="term" value="F:structural constituent of ribosome"/>
    <property type="evidence" value="ECO:0007669"/>
    <property type="project" value="InterPro"/>
</dbReference>
<dbReference type="PANTHER" id="PTHR15680">
    <property type="entry name" value="RIBOSOMAL PROTEIN L19"/>
    <property type="match status" value="1"/>
</dbReference>
<gene>
    <name evidence="6" type="ORF">A2773_00350</name>
</gene>
<comment type="function">
    <text evidence="4">This protein is located at the 30S-50S ribosomal subunit interface and may play a role in the structure and function of the aminoacyl-tRNA binding site.</text>
</comment>
<dbReference type="Proteomes" id="UP000177383">
    <property type="component" value="Unassembled WGS sequence"/>
</dbReference>
<feature type="region of interest" description="Disordered" evidence="5">
    <location>
        <begin position="125"/>
        <end position="154"/>
    </location>
</feature>
<dbReference type="SUPFAM" id="SSF50104">
    <property type="entry name" value="Translation proteins SH3-like domain"/>
    <property type="match status" value="1"/>
</dbReference>